<comment type="function">
    <text evidence="9">Catalyzes the NADPH-dependent reduction of glutamyl-tRNA(Glu) to glutamate 1-semialdehyde (GSA).</text>
</comment>
<dbReference type="SUPFAM" id="SSF69075">
    <property type="entry name" value="Glutamyl tRNA-reductase dimerization domain"/>
    <property type="match status" value="1"/>
</dbReference>
<evidence type="ECO:0000313" key="18">
    <source>
        <dbReference type="EMBL" id="MCY1719804.1"/>
    </source>
</evidence>
<organism evidence="18 19">
    <name type="scientific">Draconibacterium aestuarii</name>
    <dbReference type="NCBI Taxonomy" id="2998507"/>
    <lineage>
        <taxon>Bacteria</taxon>
        <taxon>Pseudomonadati</taxon>
        <taxon>Bacteroidota</taxon>
        <taxon>Bacteroidia</taxon>
        <taxon>Marinilabiliales</taxon>
        <taxon>Prolixibacteraceae</taxon>
        <taxon>Draconibacterium</taxon>
    </lineage>
</organism>
<feature type="binding site" evidence="9 12">
    <location>
        <begin position="188"/>
        <end position="193"/>
    </location>
    <ligand>
        <name>NADP(+)</name>
        <dbReference type="ChEBI" id="CHEBI:58349"/>
    </ligand>
</feature>
<dbReference type="AlphaFoldDB" id="A0A9X3J3X2"/>
<dbReference type="Pfam" id="PF00745">
    <property type="entry name" value="GlutR_dimer"/>
    <property type="match status" value="1"/>
</dbReference>
<dbReference type="InterPro" id="IPR036343">
    <property type="entry name" value="GluRdtase_N_sf"/>
</dbReference>
<feature type="binding site" evidence="9 11">
    <location>
        <position position="119"/>
    </location>
    <ligand>
        <name>substrate</name>
    </ligand>
</feature>
<dbReference type="PANTHER" id="PTHR43013">
    <property type="entry name" value="GLUTAMYL-TRNA REDUCTASE"/>
    <property type="match status" value="1"/>
</dbReference>
<gene>
    <name evidence="9 18" type="primary">hemA</name>
    <name evidence="18" type="ORF">OU798_05590</name>
</gene>
<comment type="subunit">
    <text evidence="9">Homodimer.</text>
</comment>
<dbReference type="CDD" id="cd05213">
    <property type="entry name" value="NAD_bind_Glutamyl_tRNA_reduct"/>
    <property type="match status" value="1"/>
</dbReference>
<feature type="domain" description="Quinate/shikimate 5-dehydrogenase/glutamyl-tRNA reductase" evidence="16">
    <location>
        <begin position="170"/>
        <end position="305"/>
    </location>
</feature>
<comment type="domain">
    <text evidence="9">Possesses an unusual extended V-shaped dimeric structure with each monomer consisting of three distinct domains arranged along a curved 'spinal' alpha-helix. The N-terminal catalytic domain specifically recognizes the glutamate moiety of the substrate. The second domain is the NADPH-binding domain, and the third C-terminal domain is responsible for dimerization.</text>
</comment>
<feature type="binding site" evidence="9 11">
    <location>
        <begin position="113"/>
        <end position="115"/>
    </location>
    <ligand>
        <name>substrate</name>
    </ligand>
</feature>
<evidence type="ECO:0000259" key="16">
    <source>
        <dbReference type="Pfam" id="PF01488"/>
    </source>
</evidence>
<evidence type="ECO:0000256" key="6">
    <source>
        <dbReference type="ARBA" id="ARBA00023244"/>
    </source>
</evidence>
<comment type="catalytic activity">
    <reaction evidence="7 9 14">
        <text>(S)-4-amino-5-oxopentanoate + tRNA(Glu) + NADP(+) = L-glutamyl-tRNA(Glu) + NADPH + H(+)</text>
        <dbReference type="Rhea" id="RHEA:12344"/>
        <dbReference type="Rhea" id="RHEA-COMP:9663"/>
        <dbReference type="Rhea" id="RHEA-COMP:9680"/>
        <dbReference type="ChEBI" id="CHEBI:15378"/>
        <dbReference type="ChEBI" id="CHEBI:57501"/>
        <dbReference type="ChEBI" id="CHEBI:57783"/>
        <dbReference type="ChEBI" id="CHEBI:58349"/>
        <dbReference type="ChEBI" id="CHEBI:78442"/>
        <dbReference type="ChEBI" id="CHEBI:78520"/>
        <dbReference type="EC" id="1.2.1.70"/>
    </reaction>
</comment>
<evidence type="ECO:0000256" key="1">
    <source>
        <dbReference type="ARBA" id="ARBA00005059"/>
    </source>
</evidence>
<dbReference type="InterPro" id="IPR015895">
    <property type="entry name" value="4pyrrol_synth_GluRdtase_N"/>
</dbReference>
<feature type="domain" description="Tetrapyrrole biosynthesis glutamyl-tRNA reductase dimerisation" evidence="15">
    <location>
        <begin position="319"/>
        <end position="415"/>
    </location>
</feature>
<comment type="similarity">
    <text evidence="2 9 14">Belongs to the glutamyl-tRNA reductase family.</text>
</comment>
<feature type="domain" description="Glutamyl-tRNA reductase N-terminal" evidence="17">
    <location>
        <begin position="5"/>
        <end position="155"/>
    </location>
</feature>
<dbReference type="Pfam" id="PF01488">
    <property type="entry name" value="Shikimate_DH"/>
    <property type="match status" value="1"/>
</dbReference>
<evidence type="ECO:0000256" key="11">
    <source>
        <dbReference type="PIRSR" id="PIRSR000445-2"/>
    </source>
</evidence>
<evidence type="ECO:0000259" key="17">
    <source>
        <dbReference type="Pfam" id="PF05201"/>
    </source>
</evidence>
<dbReference type="InterPro" id="IPR036453">
    <property type="entry name" value="GluRdtase_dimer_dom_sf"/>
</dbReference>
<keyword evidence="6 9" id="KW-0627">Porphyrin biosynthesis</keyword>
<dbReference type="InterPro" id="IPR018214">
    <property type="entry name" value="GluRdtase_CS"/>
</dbReference>
<evidence type="ECO:0000256" key="7">
    <source>
        <dbReference type="ARBA" id="ARBA00047464"/>
    </source>
</evidence>
<accession>A0A9X3J3X2</accession>
<evidence type="ECO:0000256" key="14">
    <source>
        <dbReference type="RuleBase" id="RU000584"/>
    </source>
</evidence>
<dbReference type="InterPro" id="IPR000343">
    <property type="entry name" value="4pyrrol_synth_GluRdtase"/>
</dbReference>
<evidence type="ECO:0000256" key="3">
    <source>
        <dbReference type="ARBA" id="ARBA00012970"/>
    </source>
</evidence>
<dbReference type="InterPro" id="IPR015896">
    <property type="entry name" value="4pyrrol_synth_GluRdtase_dimer"/>
</dbReference>
<name>A0A9X3J3X2_9BACT</name>
<evidence type="ECO:0000256" key="5">
    <source>
        <dbReference type="ARBA" id="ARBA00023002"/>
    </source>
</evidence>
<dbReference type="NCBIfam" id="TIGR01035">
    <property type="entry name" value="hemA"/>
    <property type="match status" value="1"/>
</dbReference>
<dbReference type="Gene3D" id="3.30.460.30">
    <property type="entry name" value="Glutamyl-tRNA reductase, N-terminal domain"/>
    <property type="match status" value="1"/>
</dbReference>
<comment type="miscellaneous">
    <text evidence="9">During catalysis, the active site Cys acts as a nucleophile attacking the alpha-carbonyl group of tRNA-bound glutamate with the formation of a thioester intermediate between enzyme and glutamate, and the concomitant release of tRNA(Glu). The thioester intermediate is finally reduced by direct hydride transfer from NADPH, to form the product GSA.</text>
</comment>
<feature type="binding site" evidence="9 11">
    <location>
        <position position="108"/>
    </location>
    <ligand>
        <name>substrate</name>
    </ligand>
</feature>
<evidence type="ECO:0000259" key="15">
    <source>
        <dbReference type="Pfam" id="PF00745"/>
    </source>
</evidence>
<protein>
    <recommendedName>
        <fullName evidence="8 9">Glutamyl-tRNA reductase</fullName>
        <shortName evidence="9">GluTR</shortName>
        <ecNumber evidence="3 9">1.2.1.70</ecNumber>
    </recommendedName>
</protein>
<evidence type="ECO:0000256" key="10">
    <source>
        <dbReference type="PIRSR" id="PIRSR000445-1"/>
    </source>
</evidence>
<feature type="active site" description="Nucleophile" evidence="9 10">
    <location>
        <position position="48"/>
    </location>
</feature>
<feature type="binding site" evidence="9 11">
    <location>
        <begin position="47"/>
        <end position="50"/>
    </location>
    <ligand>
        <name>substrate</name>
    </ligand>
</feature>
<dbReference type="HAMAP" id="MF_00087">
    <property type="entry name" value="Glu_tRNA_reductase"/>
    <property type="match status" value="1"/>
</dbReference>
<evidence type="ECO:0000256" key="13">
    <source>
        <dbReference type="PIRSR" id="PIRSR000445-4"/>
    </source>
</evidence>
<dbReference type="Gene3D" id="3.40.50.720">
    <property type="entry name" value="NAD(P)-binding Rossmann-like Domain"/>
    <property type="match status" value="1"/>
</dbReference>
<dbReference type="PIRSF" id="PIRSF000445">
    <property type="entry name" value="4pyrrol_synth_GluRdtase"/>
    <property type="match status" value="1"/>
</dbReference>
<comment type="caution">
    <text evidence="18">The sequence shown here is derived from an EMBL/GenBank/DDBJ whole genome shotgun (WGS) entry which is preliminary data.</text>
</comment>
<dbReference type="GO" id="GO:0050661">
    <property type="term" value="F:NADP binding"/>
    <property type="evidence" value="ECO:0007669"/>
    <property type="project" value="InterPro"/>
</dbReference>
<evidence type="ECO:0000256" key="8">
    <source>
        <dbReference type="ARBA" id="ARBA00068659"/>
    </source>
</evidence>
<evidence type="ECO:0000313" key="19">
    <source>
        <dbReference type="Proteomes" id="UP001145087"/>
    </source>
</evidence>
<dbReference type="EMBL" id="JAPOHD010000010">
    <property type="protein sequence ID" value="MCY1719804.1"/>
    <property type="molecule type" value="Genomic_DNA"/>
</dbReference>
<feature type="site" description="Important for activity" evidence="9 13">
    <location>
        <position position="98"/>
    </location>
</feature>
<dbReference type="RefSeq" id="WP_343332138.1">
    <property type="nucleotide sequence ID" value="NZ_JAPOHD010000010.1"/>
</dbReference>
<dbReference type="PROSITE" id="PS00747">
    <property type="entry name" value="GLUTR"/>
    <property type="match status" value="1"/>
</dbReference>
<dbReference type="PANTHER" id="PTHR43013:SF1">
    <property type="entry name" value="GLUTAMYL-TRNA REDUCTASE"/>
    <property type="match status" value="1"/>
</dbReference>
<dbReference type="GO" id="GO:0008883">
    <property type="term" value="F:glutamyl-tRNA reductase activity"/>
    <property type="evidence" value="ECO:0007669"/>
    <property type="project" value="UniProtKB-UniRule"/>
</dbReference>
<evidence type="ECO:0000256" key="2">
    <source>
        <dbReference type="ARBA" id="ARBA00005916"/>
    </source>
</evidence>
<evidence type="ECO:0000256" key="12">
    <source>
        <dbReference type="PIRSR" id="PIRSR000445-3"/>
    </source>
</evidence>
<dbReference type="EC" id="1.2.1.70" evidence="3 9"/>
<keyword evidence="19" id="KW-1185">Reference proteome</keyword>
<reference evidence="18" key="1">
    <citation type="submission" date="2022-11" db="EMBL/GenBank/DDBJ databases">
        <title>Marilongibacter aestuarii gen. nov., sp. nov., isolated from tidal flat sediment.</title>
        <authorList>
            <person name="Jiayan W."/>
        </authorList>
    </citation>
    <scope>NUCLEOTIDE SEQUENCE</scope>
    <source>
        <strain evidence="18">Z1-6</strain>
    </source>
</reference>
<dbReference type="SUPFAM" id="SSF51735">
    <property type="entry name" value="NAD(P)-binding Rossmann-fold domains"/>
    <property type="match status" value="1"/>
</dbReference>
<evidence type="ECO:0000256" key="4">
    <source>
        <dbReference type="ARBA" id="ARBA00022857"/>
    </source>
</evidence>
<dbReference type="Proteomes" id="UP001145087">
    <property type="component" value="Unassembled WGS sequence"/>
</dbReference>
<dbReference type="GO" id="GO:0019353">
    <property type="term" value="P:protoporphyrinogen IX biosynthetic process from glutamate"/>
    <property type="evidence" value="ECO:0007669"/>
    <property type="project" value="TreeGrafter"/>
</dbReference>
<keyword evidence="4 9" id="KW-0521">NADP</keyword>
<sequence length="417" mass="47248">MIGLLGLNHKTAPIKVRERFVFCEEDVKRFVPQLIEIGLNGAIVVSTCNRTEIYFDYSGTDIHGFTDTIETKLFEWRRSDKSVSAHFYRKYQEEASKHLFRVASGLDSMALGEYQIVGQLKDAFAIAEKHAINSSTLIRLFNKAFEAGKKVRTQTELSKGAVSISYAAVELANKKLHNLTSHPTLLVGAGQTGELTLQNLIKKGCSKFTIINRTFEKACELADRHKGVAKDFSELENELIKNDIVIASTASKKALITKDMVEKVMIERQNKPMFFVDLSVPHNIATDVNDLENVFLFDVDDLNAVVDETFGKRQGEIKKAEKIIAEVVNEFSDWQYTRNLTPTFQSISDNFQKINKTELEGFMKRQINNDGEDASLYADHITNKFIRLMIKNVKSITDNGRKKEYIELVNDLFNLAP</sequence>
<dbReference type="SUPFAM" id="SSF69742">
    <property type="entry name" value="Glutamyl tRNA-reductase catalytic, N-terminal domain"/>
    <property type="match status" value="1"/>
</dbReference>
<evidence type="ECO:0000256" key="9">
    <source>
        <dbReference type="HAMAP-Rule" id="MF_00087"/>
    </source>
</evidence>
<dbReference type="FunFam" id="3.30.460.30:FF:000001">
    <property type="entry name" value="Glutamyl-tRNA reductase"/>
    <property type="match status" value="1"/>
</dbReference>
<proteinExistence type="inferred from homology"/>
<keyword evidence="5 9" id="KW-0560">Oxidoreductase</keyword>
<dbReference type="Pfam" id="PF05201">
    <property type="entry name" value="GlutR_N"/>
    <property type="match status" value="1"/>
</dbReference>
<dbReference type="InterPro" id="IPR036291">
    <property type="entry name" value="NAD(P)-bd_dom_sf"/>
</dbReference>
<dbReference type="FunFam" id="3.40.50.720:FF:000031">
    <property type="entry name" value="Glutamyl-tRNA reductase"/>
    <property type="match status" value="1"/>
</dbReference>
<dbReference type="InterPro" id="IPR006151">
    <property type="entry name" value="Shikm_DH/Glu-tRNA_Rdtase"/>
</dbReference>
<comment type="pathway">
    <text evidence="1 9 14">Porphyrin-containing compound metabolism; protoporphyrin-IX biosynthesis; 5-aminolevulinate from L-glutamyl-tRNA(Glu): step 1/2.</text>
</comment>